<feature type="transmembrane region" description="Helical" evidence="1">
    <location>
        <begin position="16"/>
        <end position="36"/>
    </location>
</feature>
<evidence type="ECO:0000256" key="1">
    <source>
        <dbReference type="SAM" id="Phobius"/>
    </source>
</evidence>
<feature type="transmembrane region" description="Helical" evidence="1">
    <location>
        <begin position="177"/>
        <end position="195"/>
    </location>
</feature>
<evidence type="ECO:0000313" key="3">
    <source>
        <dbReference type="Proteomes" id="UP000604391"/>
    </source>
</evidence>
<name>A0A832UTD1_9ARCH</name>
<comment type="caution">
    <text evidence="2">The sequence shown here is derived from an EMBL/GenBank/DDBJ whole genome shotgun (WGS) entry which is preliminary data.</text>
</comment>
<organism evidence="2 3">
    <name type="scientific">Candidatus Undinarchaeum marinum</name>
    <dbReference type="NCBI Taxonomy" id="2756141"/>
    <lineage>
        <taxon>Archaea</taxon>
        <taxon>Candidatus Undinarchaeota</taxon>
        <taxon>Candidatus Undinarchaeia</taxon>
        <taxon>Candidatus Undinarchaeales</taxon>
        <taxon>Candidatus Undinarchaeaceae</taxon>
        <taxon>Candidatus Undinarchaeum</taxon>
    </lineage>
</organism>
<keyword evidence="1" id="KW-1133">Transmembrane helix</keyword>
<keyword evidence="1" id="KW-0812">Transmembrane</keyword>
<feature type="transmembrane region" description="Helical" evidence="1">
    <location>
        <begin position="69"/>
        <end position="96"/>
    </location>
</feature>
<dbReference type="Proteomes" id="UP000604391">
    <property type="component" value="Unassembled WGS sequence"/>
</dbReference>
<dbReference type="AlphaFoldDB" id="A0A832UTD1"/>
<proteinExistence type="predicted"/>
<keyword evidence="3" id="KW-1185">Reference proteome</keyword>
<reference evidence="2 3" key="1">
    <citation type="journal article" name="Nat. Commun.">
        <title>Undinarchaeota illuminate DPANN phylogeny and the impact of gene transfer on archaeal evolution.</title>
        <authorList>
            <person name="Dombrowski N."/>
            <person name="Williams T.A."/>
            <person name="Sun J."/>
            <person name="Woodcroft B.J."/>
            <person name="Lee J.H."/>
            <person name="Minh B.Q."/>
            <person name="Rinke C."/>
            <person name="Spang A."/>
        </authorList>
    </citation>
    <scope>NUCLEOTIDE SEQUENCE [LARGE SCALE GENOMIC DNA]</scope>
    <source>
        <strain evidence="2">MAG_bin17</strain>
    </source>
</reference>
<accession>A0A832UTD1</accession>
<feature type="transmembrane region" description="Helical" evidence="1">
    <location>
        <begin position="138"/>
        <end position="157"/>
    </location>
</feature>
<dbReference type="EMBL" id="DVAD01000007">
    <property type="protein sequence ID" value="HIJ99409.1"/>
    <property type="molecule type" value="Genomic_DNA"/>
</dbReference>
<protein>
    <submittedName>
        <fullName evidence="2">Uncharacterized protein</fullName>
    </submittedName>
</protein>
<gene>
    <name evidence="2" type="ORF">H1011_01125</name>
</gene>
<sequence length="198" mass="22302">MPKTNKEAIKVSKRSLLVFFLAVVSIITFIFIIPSFNWASHGKYFVLPFAFLAILITRRADSWKVGIEVFYFSPFLLAYTYNLFIALAISFLAFYFVVKTKPSEGNGIVIHSVIITIIATIASVLSGHFGTNITEMQFFWSAYGTVLFAIWVDAIIVKFSAPVPLPKNIITHTMGSFSNYILISKIGYPVFLYILTLQ</sequence>
<evidence type="ECO:0000313" key="2">
    <source>
        <dbReference type="EMBL" id="HIJ99409.1"/>
    </source>
</evidence>
<keyword evidence="1" id="KW-0472">Membrane</keyword>
<feature type="transmembrane region" description="Helical" evidence="1">
    <location>
        <begin position="108"/>
        <end position="126"/>
    </location>
</feature>